<name>A0A6A6VLY0_9PLEO</name>
<accession>A0A6A6VLY0</accession>
<feature type="signal peptide" evidence="1">
    <location>
        <begin position="1"/>
        <end position="19"/>
    </location>
</feature>
<dbReference type="EMBL" id="MU006564">
    <property type="protein sequence ID" value="KAF2750157.1"/>
    <property type="molecule type" value="Genomic_DNA"/>
</dbReference>
<sequence length="132" mass="14814">MLLFVLFAFLAALAPTAMSSPVNMTDTALTEFAMDDYNLWACQNVDWMVPCEKLPVAPGGSGACRYIKPGSVASRAKSFILPSSNRFPAWQCRFFQRGDCTGMDSCYLRDTRRNSGCRYTYNSYWCIDDLAL</sequence>
<gene>
    <name evidence="2" type="ORF">M011DRAFT_474628</name>
</gene>
<keyword evidence="1" id="KW-0732">Signal</keyword>
<dbReference type="Proteomes" id="UP000799440">
    <property type="component" value="Unassembled WGS sequence"/>
</dbReference>
<protein>
    <submittedName>
        <fullName evidence="2">Uncharacterized protein</fullName>
    </submittedName>
</protein>
<organism evidence="2 3">
    <name type="scientific">Sporormia fimetaria CBS 119925</name>
    <dbReference type="NCBI Taxonomy" id="1340428"/>
    <lineage>
        <taxon>Eukaryota</taxon>
        <taxon>Fungi</taxon>
        <taxon>Dikarya</taxon>
        <taxon>Ascomycota</taxon>
        <taxon>Pezizomycotina</taxon>
        <taxon>Dothideomycetes</taxon>
        <taxon>Pleosporomycetidae</taxon>
        <taxon>Pleosporales</taxon>
        <taxon>Sporormiaceae</taxon>
        <taxon>Sporormia</taxon>
    </lineage>
</organism>
<evidence type="ECO:0000256" key="1">
    <source>
        <dbReference type="SAM" id="SignalP"/>
    </source>
</evidence>
<evidence type="ECO:0000313" key="2">
    <source>
        <dbReference type="EMBL" id="KAF2750157.1"/>
    </source>
</evidence>
<dbReference type="AlphaFoldDB" id="A0A6A6VLY0"/>
<reference evidence="2" key="1">
    <citation type="journal article" date="2020" name="Stud. Mycol.">
        <title>101 Dothideomycetes genomes: a test case for predicting lifestyles and emergence of pathogens.</title>
        <authorList>
            <person name="Haridas S."/>
            <person name="Albert R."/>
            <person name="Binder M."/>
            <person name="Bloem J."/>
            <person name="Labutti K."/>
            <person name="Salamov A."/>
            <person name="Andreopoulos B."/>
            <person name="Baker S."/>
            <person name="Barry K."/>
            <person name="Bills G."/>
            <person name="Bluhm B."/>
            <person name="Cannon C."/>
            <person name="Castanera R."/>
            <person name="Culley D."/>
            <person name="Daum C."/>
            <person name="Ezra D."/>
            <person name="Gonzalez J."/>
            <person name="Henrissat B."/>
            <person name="Kuo A."/>
            <person name="Liang C."/>
            <person name="Lipzen A."/>
            <person name="Lutzoni F."/>
            <person name="Magnuson J."/>
            <person name="Mondo S."/>
            <person name="Nolan M."/>
            <person name="Ohm R."/>
            <person name="Pangilinan J."/>
            <person name="Park H.-J."/>
            <person name="Ramirez L."/>
            <person name="Alfaro M."/>
            <person name="Sun H."/>
            <person name="Tritt A."/>
            <person name="Yoshinaga Y."/>
            <person name="Zwiers L.-H."/>
            <person name="Turgeon B."/>
            <person name="Goodwin S."/>
            <person name="Spatafora J."/>
            <person name="Crous P."/>
            <person name="Grigoriev I."/>
        </authorList>
    </citation>
    <scope>NUCLEOTIDE SEQUENCE</scope>
    <source>
        <strain evidence="2">CBS 119925</strain>
    </source>
</reference>
<proteinExistence type="predicted"/>
<evidence type="ECO:0000313" key="3">
    <source>
        <dbReference type="Proteomes" id="UP000799440"/>
    </source>
</evidence>
<keyword evidence="3" id="KW-1185">Reference proteome</keyword>
<feature type="chain" id="PRO_5025664621" evidence="1">
    <location>
        <begin position="20"/>
        <end position="132"/>
    </location>
</feature>